<organism evidence="1 2">
    <name type="scientific">Streptomyces ipomoeae 91-03</name>
    <dbReference type="NCBI Taxonomy" id="698759"/>
    <lineage>
        <taxon>Bacteria</taxon>
        <taxon>Bacillati</taxon>
        <taxon>Actinomycetota</taxon>
        <taxon>Actinomycetes</taxon>
        <taxon>Kitasatosporales</taxon>
        <taxon>Streptomycetaceae</taxon>
        <taxon>Streptomyces</taxon>
    </lineage>
</organism>
<feature type="non-terminal residue" evidence="1">
    <location>
        <position position="23"/>
    </location>
</feature>
<sequence length="23" mass="2434">MRLAVVGDCCGRAGQRGVERWGG</sequence>
<evidence type="ECO:0000313" key="1">
    <source>
        <dbReference type="EMBL" id="EKX67101.1"/>
    </source>
</evidence>
<keyword evidence="2" id="KW-1185">Reference proteome</keyword>
<proteinExistence type="predicted"/>
<accession>L1L1Z6</accession>
<evidence type="ECO:0000313" key="2">
    <source>
        <dbReference type="Proteomes" id="UP000010411"/>
    </source>
</evidence>
<name>L1L1Z6_9ACTN</name>
<gene>
    <name evidence="1" type="ORF">STRIP9103_07894</name>
</gene>
<dbReference type="Proteomes" id="UP000010411">
    <property type="component" value="Unassembled WGS sequence"/>
</dbReference>
<dbReference type="AlphaFoldDB" id="L1L1Z6"/>
<comment type="caution">
    <text evidence="1">The sequence shown here is derived from an EMBL/GenBank/DDBJ whole genome shotgun (WGS) entry which is preliminary data.</text>
</comment>
<reference evidence="1 2" key="1">
    <citation type="submission" date="2012-11" db="EMBL/GenBank/DDBJ databases">
        <authorList>
            <person name="Huguet-Tapia J.C."/>
            <person name="Durkin A.S."/>
            <person name="Pettis G.S."/>
            <person name="Badger J.H."/>
        </authorList>
    </citation>
    <scope>NUCLEOTIDE SEQUENCE [LARGE SCALE GENOMIC DNA]</scope>
    <source>
        <strain evidence="1 2">91-03</strain>
    </source>
</reference>
<protein>
    <submittedName>
        <fullName evidence="1">Uncharacterized protein</fullName>
    </submittedName>
</protein>
<dbReference type="EMBL" id="AEJC01000173">
    <property type="protein sequence ID" value="EKX67101.1"/>
    <property type="molecule type" value="Genomic_DNA"/>
</dbReference>